<accession>A0AAE3H7T3</accession>
<sequence>MENNPIQSPFDVWRNGHSVYKIAYSNHETSFVKQLIPEIAVGLNVFDIFQILQSRFGTDKLGQALNPSVTYPSPLKGQQNGDWLKTSNMVGVNIRTIGNFFNLIKYLLTTGSGHDSIHILPIWEPGVVSSLYGKISWNINPEFFSEELKNAIPSLDTVEKQLKVVTNLIHMMGKSVGLDVIPHTDRFSELVFLHPQMFEWVKRKEHTILAVNTQNGLEVEDIIWAYLNQNGTANGSLISYSKSVFFDFKNPILSEQQRLEILFGRVDERDKRLSRRLEMMQQLLYHGLETLPVTMAPPYRGLHLVEKDFIYDKMGNKWYNYQFDRPEAMSRVFGPLARYKFYHAEHNQELEFDNPNVPAWEYVCQKYYECQQAYNFDFMRGDMAHVQPRSGGVPSEIGEFYDPLKAIKNYIVANGVKHFGFFAETFIAPPDTMGYGNEIDHLEAIEADSTLGDLQASPVGSDVFMTQLEEYISLAENRKFAPNFTMITADKDDPRFDEFYKKGNHLRFFVGLFLPILPSYMSLGFECRNAHLERGLNEEYTKLYVFQINDDAETDKVTHGPFIWGKNYGLFAELEKMKLLFETIQKETQFADFKWISKPSKTNFVAEWSVGNYCFMVNFHPVEMLSFSEKDNFELVYSSVDFVAEHECRVYRKK</sequence>
<gene>
    <name evidence="1" type="ORF">EGI31_22580</name>
</gene>
<evidence type="ECO:0000313" key="1">
    <source>
        <dbReference type="EMBL" id="MCP9765731.1"/>
    </source>
</evidence>
<dbReference type="Proteomes" id="UP001204144">
    <property type="component" value="Unassembled WGS sequence"/>
</dbReference>
<keyword evidence="2" id="KW-1185">Reference proteome</keyword>
<proteinExistence type="predicted"/>
<dbReference type="RefSeq" id="WP_255039439.1">
    <property type="nucleotide sequence ID" value="NZ_RJUF01000192.1"/>
</dbReference>
<evidence type="ECO:0000313" key="2">
    <source>
        <dbReference type="Proteomes" id="UP001204144"/>
    </source>
</evidence>
<reference evidence="1 2" key="1">
    <citation type="submission" date="2018-11" db="EMBL/GenBank/DDBJ databases">
        <title>Novel bacteria species description.</title>
        <authorList>
            <person name="Han J.-H."/>
        </authorList>
    </citation>
    <scope>NUCLEOTIDE SEQUENCE [LARGE SCALE GENOMIC DNA]</scope>
    <source>
        <strain evidence="1 2">KCTC23259</strain>
    </source>
</reference>
<protein>
    <submittedName>
        <fullName evidence="1">Uncharacterized protein</fullName>
    </submittedName>
</protein>
<organism evidence="1 2">
    <name type="scientific">Lacihabitans soyangensis</name>
    <dbReference type="NCBI Taxonomy" id="869394"/>
    <lineage>
        <taxon>Bacteria</taxon>
        <taxon>Pseudomonadati</taxon>
        <taxon>Bacteroidota</taxon>
        <taxon>Cytophagia</taxon>
        <taxon>Cytophagales</taxon>
        <taxon>Leadbetterellaceae</taxon>
        <taxon>Lacihabitans</taxon>
    </lineage>
</organism>
<dbReference type="AlphaFoldDB" id="A0AAE3H7T3"/>
<name>A0AAE3H7T3_9BACT</name>
<comment type="caution">
    <text evidence="1">The sequence shown here is derived from an EMBL/GenBank/DDBJ whole genome shotgun (WGS) entry which is preliminary data.</text>
</comment>
<dbReference type="EMBL" id="RJUF01000192">
    <property type="protein sequence ID" value="MCP9765731.1"/>
    <property type="molecule type" value="Genomic_DNA"/>
</dbReference>
<dbReference type="SUPFAM" id="SSF51445">
    <property type="entry name" value="(Trans)glycosidases"/>
    <property type="match status" value="1"/>
</dbReference>
<dbReference type="InterPro" id="IPR017853">
    <property type="entry name" value="GH"/>
</dbReference>
<dbReference type="Gene3D" id="3.20.20.80">
    <property type="entry name" value="Glycosidases"/>
    <property type="match status" value="1"/>
</dbReference>